<dbReference type="InterPro" id="IPR012902">
    <property type="entry name" value="N_methyl_site"/>
</dbReference>
<dbReference type="AlphaFoldDB" id="B9XBP8"/>
<comment type="caution">
    <text evidence="1">The sequence shown here is derived from an EMBL/GenBank/DDBJ whole genome shotgun (WGS) entry which is preliminary data.</text>
</comment>
<dbReference type="OrthoDB" id="9831004at2"/>
<accession>B9XBP8</accession>
<evidence type="ECO:0000313" key="2">
    <source>
        <dbReference type="Proteomes" id="UP000003688"/>
    </source>
</evidence>
<dbReference type="STRING" id="320771.Cflav_PD5568"/>
<proteinExistence type="predicted"/>
<evidence type="ECO:0000313" key="1">
    <source>
        <dbReference type="EMBL" id="EEF62933.1"/>
    </source>
</evidence>
<dbReference type="Gene3D" id="3.30.700.10">
    <property type="entry name" value="Glycoprotein, Type 4 Pilin"/>
    <property type="match status" value="1"/>
</dbReference>
<dbReference type="EMBL" id="ABOX02000003">
    <property type="protein sequence ID" value="EEF62933.1"/>
    <property type="molecule type" value="Genomic_DNA"/>
</dbReference>
<dbReference type="PANTHER" id="PTHR30093">
    <property type="entry name" value="GENERAL SECRETION PATHWAY PROTEIN G"/>
    <property type="match status" value="1"/>
</dbReference>
<gene>
    <name evidence="1" type="ORF">Cflav_PD5568</name>
</gene>
<dbReference type="Pfam" id="PF07963">
    <property type="entry name" value="N_methyl"/>
    <property type="match status" value="1"/>
</dbReference>
<name>B9XBP8_PEDPL</name>
<dbReference type="NCBIfam" id="TIGR02532">
    <property type="entry name" value="IV_pilin_GFxxxE"/>
    <property type="match status" value="1"/>
</dbReference>
<protein>
    <submittedName>
        <fullName evidence="1">Type II secretory pathway pseudopilin PulG-like protein</fullName>
    </submittedName>
</protein>
<dbReference type="SUPFAM" id="SSF54523">
    <property type="entry name" value="Pili subunits"/>
    <property type="match status" value="1"/>
</dbReference>
<dbReference type="Proteomes" id="UP000003688">
    <property type="component" value="Unassembled WGS sequence"/>
</dbReference>
<sequence precursor="true">MKSWRNRGFTLIELLVVIAIIAILAGLLLPALAAAKAKSIQTKCLSNLKQINLCMVLYAGDSQDKMPVRDSVMVSGVVQDIWWWYKELAKPYAGLKGPSSTNDTLFACPKDRGWAPNPAYLQPHYMNPTLDYGSYVFNGCDNGGNMNNLLGVTLARVQHPSRTFFAGEWPIHWGYSWHKSLTGKANIPYTNAVNNISFVDGHASYIRLYYNSALGAPFSYNTKDIPGGYDYQFAPD</sequence>
<dbReference type="PROSITE" id="PS00409">
    <property type="entry name" value="PROKAR_NTER_METHYL"/>
    <property type="match status" value="1"/>
</dbReference>
<keyword evidence="2" id="KW-1185">Reference proteome</keyword>
<dbReference type="RefSeq" id="WP_007413246.1">
    <property type="nucleotide sequence ID" value="NZ_ABOX02000003.1"/>
</dbReference>
<organism evidence="1 2">
    <name type="scientific">Pedosphaera parvula (strain Ellin514)</name>
    <dbReference type="NCBI Taxonomy" id="320771"/>
    <lineage>
        <taxon>Bacteria</taxon>
        <taxon>Pseudomonadati</taxon>
        <taxon>Verrucomicrobiota</taxon>
        <taxon>Pedosphaerae</taxon>
        <taxon>Pedosphaerales</taxon>
        <taxon>Pedosphaeraceae</taxon>
        <taxon>Pedosphaera</taxon>
    </lineage>
</organism>
<reference evidence="1 2" key="1">
    <citation type="journal article" date="2011" name="J. Bacteriol.">
        <title>Genome sequence of 'Pedosphaera parvula' Ellin514, an aerobic Verrucomicrobial isolate from pasture soil.</title>
        <authorList>
            <person name="Kant R."/>
            <person name="van Passel M.W."/>
            <person name="Sangwan P."/>
            <person name="Palva A."/>
            <person name="Lucas S."/>
            <person name="Copeland A."/>
            <person name="Lapidus A."/>
            <person name="Glavina Del Rio T."/>
            <person name="Dalin E."/>
            <person name="Tice H."/>
            <person name="Bruce D."/>
            <person name="Goodwin L."/>
            <person name="Pitluck S."/>
            <person name="Chertkov O."/>
            <person name="Larimer F.W."/>
            <person name="Land M.L."/>
            <person name="Hauser L."/>
            <person name="Brettin T.S."/>
            <person name="Detter J.C."/>
            <person name="Han S."/>
            <person name="de Vos W.M."/>
            <person name="Janssen P.H."/>
            <person name="Smidt H."/>
        </authorList>
    </citation>
    <scope>NUCLEOTIDE SEQUENCE [LARGE SCALE GENOMIC DNA]</scope>
    <source>
        <strain evidence="1 2">Ellin514</strain>
    </source>
</reference>
<dbReference type="InterPro" id="IPR045584">
    <property type="entry name" value="Pilin-like"/>
</dbReference>